<dbReference type="RefSeq" id="WP_183674616.1">
    <property type="nucleotide sequence ID" value="NZ_CBCRYX010000005.1"/>
</dbReference>
<dbReference type="InterPro" id="IPR010994">
    <property type="entry name" value="RuvA_2-like"/>
</dbReference>
<dbReference type="Pfam" id="PF07499">
    <property type="entry name" value="RuvA_C"/>
    <property type="match status" value="1"/>
</dbReference>
<evidence type="ECO:0000256" key="3">
    <source>
        <dbReference type="ARBA" id="ARBA00023125"/>
    </source>
</evidence>
<comment type="similarity">
    <text evidence="6">Belongs to the RuvA family.</text>
</comment>
<keyword evidence="8" id="KW-0067">ATP-binding</keyword>
<dbReference type="Proteomes" id="UP000579136">
    <property type="component" value="Unassembled WGS sequence"/>
</dbReference>
<organism evidence="8 9">
    <name type="scientific">Nosocomiicoccus ampullae</name>
    <dbReference type="NCBI Taxonomy" id="489910"/>
    <lineage>
        <taxon>Bacteria</taxon>
        <taxon>Bacillati</taxon>
        <taxon>Bacillota</taxon>
        <taxon>Bacilli</taxon>
        <taxon>Bacillales</taxon>
        <taxon>Staphylococcaceae</taxon>
        <taxon>Nosocomiicoccus</taxon>
    </lineage>
</organism>
<dbReference type="EMBL" id="JACHHF010000006">
    <property type="protein sequence ID" value="MBB5176329.1"/>
    <property type="molecule type" value="Genomic_DNA"/>
</dbReference>
<feature type="region of interest" description="Domain III" evidence="6">
    <location>
        <begin position="151"/>
        <end position="196"/>
    </location>
</feature>
<keyword evidence="8" id="KW-0378">Hydrolase</keyword>
<dbReference type="Gene3D" id="1.10.150.20">
    <property type="entry name" value="5' to 3' exonuclease, C-terminal subdomain"/>
    <property type="match status" value="1"/>
</dbReference>
<dbReference type="InterPro" id="IPR036267">
    <property type="entry name" value="RuvA_C_sf"/>
</dbReference>
<dbReference type="InterPro" id="IPR003583">
    <property type="entry name" value="Hlx-hairpin-Hlx_DNA-bd_motif"/>
</dbReference>
<gene>
    <name evidence="6" type="primary">ruvA</name>
    <name evidence="8" type="ORF">HNQ45_001216</name>
</gene>
<accession>A0A9Q2CZE6</accession>
<keyword evidence="8" id="KW-0547">Nucleotide-binding</keyword>
<evidence type="ECO:0000313" key="9">
    <source>
        <dbReference type="Proteomes" id="UP000579136"/>
    </source>
</evidence>
<dbReference type="Pfam" id="PF14520">
    <property type="entry name" value="HHH_5"/>
    <property type="match status" value="1"/>
</dbReference>
<dbReference type="AlphaFoldDB" id="A0A9Q2CZE6"/>
<evidence type="ECO:0000259" key="7">
    <source>
        <dbReference type="SMART" id="SM00278"/>
    </source>
</evidence>
<comment type="function">
    <text evidence="6">The RuvA-RuvB-RuvC complex processes Holliday junction (HJ) DNA during genetic recombination and DNA repair, while the RuvA-RuvB complex plays an important role in the rescue of blocked DNA replication forks via replication fork reversal (RFR). RuvA specifically binds to HJ cruciform DNA, conferring on it an open structure. The RuvB hexamer acts as an ATP-dependent pump, pulling dsDNA into and through the RuvAB complex. HJ branch migration allows RuvC to scan DNA until it finds its consensus sequence, where it cleaves and resolves the cruciform DNA.</text>
</comment>
<dbReference type="GO" id="GO:0048476">
    <property type="term" value="C:Holliday junction resolvase complex"/>
    <property type="evidence" value="ECO:0007669"/>
    <property type="project" value="UniProtKB-UniRule"/>
</dbReference>
<dbReference type="GO" id="GO:0005737">
    <property type="term" value="C:cytoplasm"/>
    <property type="evidence" value="ECO:0007669"/>
    <property type="project" value="UniProtKB-SubCell"/>
</dbReference>
<dbReference type="GO" id="GO:0006281">
    <property type="term" value="P:DNA repair"/>
    <property type="evidence" value="ECO:0007669"/>
    <property type="project" value="UniProtKB-UniRule"/>
</dbReference>
<dbReference type="SMART" id="SM00278">
    <property type="entry name" value="HhH1"/>
    <property type="match status" value="2"/>
</dbReference>
<keyword evidence="9" id="KW-1185">Reference proteome</keyword>
<dbReference type="CDD" id="cd14332">
    <property type="entry name" value="UBA_RuvA_C"/>
    <property type="match status" value="1"/>
</dbReference>
<keyword evidence="3 6" id="KW-0238">DNA-binding</keyword>
<sequence>MYQYLKGMLTEIHPNHIIVESYGMGYLIIVPNPYRFEKDLNNEKKIFLEQVVREDSLTLYGFNDLKEKEMFQSLLKVTGIGPKSALAILATSTPNEVVNAIENEDEKYLQKFPGIGKKTSRQIILDLKGKLDPAFEDVKVEMKSKTNDVIIDEALETLKALGYSKRELKALEKYLSNKELNSVEDAVKLSLRYIVE</sequence>
<dbReference type="SUPFAM" id="SSF46929">
    <property type="entry name" value="DNA helicase RuvA subunit, C-terminal domain"/>
    <property type="match status" value="1"/>
</dbReference>
<dbReference type="NCBIfam" id="TIGR00084">
    <property type="entry name" value="ruvA"/>
    <property type="match status" value="1"/>
</dbReference>
<evidence type="ECO:0000256" key="2">
    <source>
        <dbReference type="ARBA" id="ARBA00022763"/>
    </source>
</evidence>
<dbReference type="GO" id="GO:0000400">
    <property type="term" value="F:four-way junction DNA binding"/>
    <property type="evidence" value="ECO:0007669"/>
    <property type="project" value="UniProtKB-UniRule"/>
</dbReference>
<dbReference type="Pfam" id="PF01330">
    <property type="entry name" value="RuvA_N"/>
    <property type="match status" value="1"/>
</dbReference>
<dbReference type="Gene3D" id="2.40.50.140">
    <property type="entry name" value="Nucleic acid-binding proteins"/>
    <property type="match status" value="1"/>
</dbReference>
<evidence type="ECO:0000313" key="8">
    <source>
        <dbReference type="EMBL" id="MBB5176329.1"/>
    </source>
</evidence>
<dbReference type="SUPFAM" id="SSF50249">
    <property type="entry name" value="Nucleic acid-binding proteins"/>
    <property type="match status" value="1"/>
</dbReference>
<dbReference type="InterPro" id="IPR000085">
    <property type="entry name" value="RuvA"/>
</dbReference>
<dbReference type="HAMAP" id="MF_00031">
    <property type="entry name" value="DNA_HJ_migration_RuvA"/>
    <property type="match status" value="1"/>
</dbReference>
<keyword evidence="5 6" id="KW-0234">DNA repair</keyword>
<evidence type="ECO:0000256" key="5">
    <source>
        <dbReference type="ARBA" id="ARBA00023204"/>
    </source>
</evidence>
<proteinExistence type="inferred from homology"/>
<name>A0A9Q2CZE6_9STAP</name>
<evidence type="ECO:0000256" key="6">
    <source>
        <dbReference type="HAMAP-Rule" id="MF_00031"/>
    </source>
</evidence>
<dbReference type="InterPro" id="IPR011114">
    <property type="entry name" value="RuvA_C"/>
</dbReference>
<keyword evidence="4 6" id="KW-0233">DNA recombination</keyword>
<comment type="caution">
    <text evidence="8">The sequence shown here is derived from an EMBL/GenBank/DDBJ whole genome shotgun (WGS) entry which is preliminary data.</text>
</comment>
<keyword evidence="2 6" id="KW-0227">DNA damage</keyword>
<dbReference type="GO" id="GO:0006310">
    <property type="term" value="P:DNA recombination"/>
    <property type="evidence" value="ECO:0007669"/>
    <property type="project" value="UniProtKB-UniRule"/>
</dbReference>
<dbReference type="InterPro" id="IPR013849">
    <property type="entry name" value="DNA_helicase_Holl-junc_RuvA_I"/>
</dbReference>
<comment type="caution">
    <text evidence="6">Lacks conserved residue(s) required for the propagation of feature annotation.</text>
</comment>
<comment type="subcellular location">
    <subcellularLocation>
        <location evidence="6">Cytoplasm</location>
    </subcellularLocation>
</comment>
<comment type="domain">
    <text evidence="6">Has three domains with a flexible linker between the domains II and III and assumes an 'L' shape. Domain III is highly mobile and contacts RuvB.</text>
</comment>
<dbReference type="GO" id="GO:0016787">
    <property type="term" value="F:hydrolase activity"/>
    <property type="evidence" value="ECO:0007669"/>
    <property type="project" value="UniProtKB-KW"/>
</dbReference>
<evidence type="ECO:0000256" key="4">
    <source>
        <dbReference type="ARBA" id="ARBA00023172"/>
    </source>
</evidence>
<dbReference type="GO" id="GO:0009378">
    <property type="term" value="F:four-way junction helicase activity"/>
    <property type="evidence" value="ECO:0007669"/>
    <property type="project" value="InterPro"/>
</dbReference>
<feature type="domain" description="Helix-hairpin-helix DNA-binding motif class 1" evidence="7">
    <location>
        <begin position="107"/>
        <end position="126"/>
    </location>
</feature>
<evidence type="ECO:0000256" key="1">
    <source>
        <dbReference type="ARBA" id="ARBA00022490"/>
    </source>
</evidence>
<protein>
    <recommendedName>
        <fullName evidence="6">Holliday junction branch migration complex subunit RuvA</fullName>
    </recommendedName>
</protein>
<dbReference type="InterPro" id="IPR012340">
    <property type="entry name" value="NA-bd_OB-fold"/>
</dbReference>
<reference evidence="8 9" key="1">
    <citation type="submission" date="2020-08" db="EMBL/GenBank/DDBJ databases">
        <title>Genomic Encyclopedia of Type Strains, Phase IV (KMG-IV): sequencing the most valuable type-strain genomes for metagenomic binning, comparative biology and taxonomic classification.</title>
        <authorList>
            <person name="Goeker M."/>
        </authorList>
    </citation>
    <scope>NUCLEOTIDE SEQUENCE [LARGE SCALE GENOMIC DNA]</scope>
    <source>
        <strain evidence="8 9">DSM 19163</strain>
    </source>
</reference>
<dbReference type="SUPFAM" id="SSF47781">
    <property type="entry name" value="RuvA domain 2-like"/>
    <property type="match status" value="1"/>
</dbReference>
<feature type="domain" description="Helix-hairpin-helix DNA-binding motif class 1" evidence="7">
    <location>
        <begin position="72"/>
        <end position="91"/>
    </location>
</feature>
<dbReference type="GO" id="GO:0005524">
    <property type="term" value="F:ATP binding"/>
    <property type="evidence" value="ECO:0007669"/>
    <property type="project" value="InterPro"/>
</dbReference>
<comment type="subunit">
    <text evidence="6">Homotetramer. Forms an RuvA(8)-RuvB(12)-Holliday junction (HJ) complex. HJ DNA is sandwiched between 2 RuvA tetramers; dsDNA enters through RuvA and exits via RuvB. An RuvB hexamer assembles on each DNA strand where it exits the tetramer. Each RuvB hexamer is contacted by two RuvA subunits (via domain III) on 2 adjacent RuvB subunits; this complex drives branch migration. In the full resolvosome a probable DNA-RuvA(4)-RuvB(12)-RuvC(2) complex forms which resolves the HJ.</text>
</comment>
<dbReference type="GO" id="GO:0009379">
    <property type="term" value="C:Holliday junction helicase complex"/>
    <property type="evidence" value="ECO:0007669"/>
    <property type="project" value="InterPro"/>
</dbReference>
<keyword evidence="1 6" id="KW-0963">Cytoplasm</keyword>
<keyword evidence="8" id="KW-0347">Helicase</keyword>